<evidence type="ECO:0000313" key="1">
    <source>
        <dbReference type="EMBL" id="KAK0482152.1"/>
    </source>
</evidence>
<dbReference type="AlphaFoldDB" id="A0AA39PDC1"/>
<evidence type="ECO:0000313" key="2">
    <source>
        <dbReference type="Proteomes" id="UP001175228"/>
    </source>
</evidence>
<accession>A0AA39PDC1</accession>
<gene>
    <name evidence="1" type="ORF">EDD18DRAFT_1112623</name>
</gene>
<organism evidence="1 2">
    <name type="scientific">Armillaria luteobubalina</name>
    <dbReference type="NCBI Taxonomy" id="153913"/>
    <lineage>
        <taxon>Eukaryota</taxon>
        <taxon>Fungi</taxon>
        <taxon>Dikarya</taxon>
        <taxon>Basidiomycota</taxon>
        <taxon>Agaricomycotina</taxon>
        <taxon>Agaricomycetes</taxon>
        <taxon>Agaricomycetidae</taxon>
        <taxon>Agaricales</taxon>
        <taxon>Marasmiineae</taxon>
        <taxon>Physalacriaceae</taxon>
        <taxon>Armillaria</taxon>
    </lineage>
</organism>
<protein>
    <submittedName>
        <fullName evidence="1">Uncharacterized protein</fullName>
    </submittedName>
</protein>
<comment type="caution">
    <text evidence="1">The sequence shown here is derived from an EMBL/GenBank/DDBJ whole genome shotgun (WGS) entry which is preliminary data.</text>
</comment>
<keyword evidence="2" id="KW-1185">Reference proteome</keyword>
<name>A0AA39PDC1_9AGAR</name>
<dbReference type="Proteomes" id="UP001175228">
    <property type="component" value="Unassembled WGS sequence"/>
</dbReference>
<proteinExistence type="predicted"/>
<dbReference type="EMBL" id="JAUEPU010000067">
    <property type="protein sequence ID" value="KAK0482152.1"/>
    <property type="molecule type" value="Genomic_DNA"/>
</dbReference>
<reference evidence="1" key="1">
    <citation type="submission" date="2023-06" db="EMBL/GenBank/DDBJ databases">
        <authorList>
            <consortium name="Lawrence Berkeley National Laboratory"/>
            <person name="Ahrendt S."/>
            <person name="Sahu N."/>
            <person name="Indic B."/>
            <person name="Wong-Bajracharya J."/>
            <person name="Merenyi Z."/>
            <person name="Ke H.-M."/>
            <person name="Monk M."/>
            <person name="Kocsube S."/>
            <person name="Drula E."/>
            <person name="Lipzen A."/>
            <person name="Balint B."/>
            <person name="Henrissat B."/>
            <person name="Andreopoulos B."/>
            <person name="Martin F.M."/>
            <person name="Harder C.B."/>
            <person name="Rigling D."/>
            <person name="Ford K.L."/>
            <person name="Foster G.D."/>
            <person name="Pangilinan J."/>
            <person name="Papanicolaou A."/>
            <person name="Barry K."/>
            <person name="LaButti K."/>
            <person name="Viragh M."/>
            <person name="Koriabine M."/>
            <person name="Yan M."/>
            <person name="Riley R."/>
            <person name="Champramary S."/>
            <person name="Plett K.L."/>
            <person name="Tsai I.J."/>
            <person name="Slot J."/>
            <person name="Sipos G."/>
            <person name="Plett J."/>
            <person name="Nagy L.G."/>
            <person name="Grigoriev I.V."/>
        </authorList>
    </citation>
    <scope>NUCLEOTIDE SEQUENCE</scope>
    <source>
        <strain evidence="1">HWK02</strain>
    </source>
</reference>
<sequence length="153" mass="17283">MIFSAPVLVIRSLTVWFPRTSSYPHHEDNCYLQAVQPIGNASAHSMARATYEGLAYHKDRRYCSLSATMLVRMVGAIIISGQNCTPPLYREDIGPGVNETSPLYPGTRFQEKSPNVGIPYHVFFLNEETHLVRLEIQGTQGPLYSPVNERYHE</sequence>